<evidence type="ECO:0000313" key="3">
    <source>
        <dbReference type="Proteomes" id="UP001279734"/>
    </source>
</evidence>
<reference evidence="2" key="1">
    <citation type="submission" date="2023-05" db="EMBL/GenBank/DDBJ databases">
        <title>Nepenthes gracilis genome sequencing.</title>
        <authorList>
            <person name="Fukushima K."/>
        </authorList>
    </citation>
    <scope>NUCLEOTIDE SEQUENCE</scope>
    <source>
        <strain evidence="2">SING2019-196</strain>
    </source>
</reference>
<organism evidence="2 3">
    <name type="scientific">Nepenthes gracilis</name>
    <name type="common">Slender pitcher plant</name>
    <dbReference type="NCBI Taxonomy" id="150966"/>
    <lineage>
        <taxon>Eukaryota</taxon>
        <taxon>Viridiplantae</taxon>
        <taxon>Streptophyta</taxon>
        <taxon>Embryophyta</taxon>
        <taxon>Tracheophyta</taxon>
        <taxon>Spermatophyta</taxon>
        <taxon>Magnoliopsida</taxon>
        <taxon>eudicotyledons</taxon>
        <taxon>Gunneridae</taxon>
        <taxon>Pentapetalae</taxon>
        <taxon>Caryophyllales</taxon>
        <taxon>Nepenthaceae</taxon>
        <taxon>Nepenthes</taxon>
    </lineage>
</organism>
<gene>
    <name evidence="2" type="ORF">Nepgr_027258</name>
</gene>
<comment type="caution">
    <text evidence="2">The sequence shown here is derived from an EMBL/GenBank/DDBJ whole genome shotgun (WGS) entry which is preliminary data.</text>
</comment>
<evidence type="ECO:0000256" key="1">
    <source>
        <dbReference type="SAM" id="MobiDB-lite"/>
    </source>
</evidence>
<feature type="compositionally biased region" description="Polar residues" evidence="1">
    <location>
        <begin position="114"/>
        <end position="143"/>
    </location>
</feature>
<protein>
    <submittedName>
        <fullName evidence="2">Uncharacterized protein</fullName>
    </submittedName>
</protein>
<proteinExistence type="predicted"/>
<dbReference type="AlphaFoldDB" id="A0AAD3T8A5"/>
<name>A0AAD3T8A5_NEPGR</name>
<dbReference type="EMBL" id="BSYO01000029">
    <property type="protein sequence ID" value="GMH25415.1"/>
    <property type="molecule type" value="Genomic_DNA"/>
</dbReference>
<accession>A0AAD3T8A5</accession>
<keyword evidence="3" id="KW-1185">Reference proteome</keyword>
<feature type="region of interest" description="Disordered" evidence="1">
    <location>
        <begin position="112"/>
        <end position="143"/>
    </location>
</feature>
<dbReference type="Proteomes" id="UP001279734">
    <property type="component" value="Unassembled WGS sequence"/>
</dbReference>
<evidence type="ECO:0000313" key="2">
    <source>
        <dbReference type="EMBL" id="GMH25415.1"/>
    </source>
</evidence>
<sequence>MPCSDFVQNVSAWLSKMNQHPVIAPLGIGCLNLLLLVCTHKPFDVAAEGLVLLQQHAGLLYSVGWLRSLPCSTVLKFCSIGWTMDDRLRTQHTSPTVQGVDWASQIGTCERTGVPSSAKSSTSANPRSLIGNISSHNVQPNKLTGRSVSSLTKARLTNQSIKPSSHSCLQEFRLGNSWTFRMLYWIAANRAKATSARPDRPQLHAGQKLQHIWRMSLNSKFCSCLLKLKLVSLCWRLGVRIWAEKIGLCRCNGDCNLFGFEFAALWIWVLKSGANVSSRAVQPIE</sequence>